<proteinExistence type="predicted"/>
<protein>
    <submittedName>
        <fullName evidence="1">Uncharacterized protein</fullName>
    </submittedName>
</protein>
<sequence>MRFSAHAGQVESRASAYWRQRVQPVEPVVRRAARDSDAWPDARQEPVHGPAVYVTLSPAAQAQLDHLRQSLAARR</sequence>
<dbReference type="AlphaFoldDB" id="V4P7A2"/>
<dbReference type="PATRIC" id="fig|1121022.4.peg.4053"/>
<dbReference type="EMBL" id="AWGB01000066">
    <property type="protein sequence ID" value="ESQ83961.1"/>
    <property type="molecule type" value="Genomic_DNA"/>
</dbReference>
<keyword evidence="2" id="KW-1185">Reference proteome</keyword>
<evidence type="ECO:0000313" key="2">
    <source>
        <dbReference type="Proteomes" id="UP000017837"/>
    </source>
</evidence>
<evidence type="ECO:0000313" key="1">
    <source>
        <dbReference type="EMBL" id="ESQ83961.1"/>
    </source>
</evidence>
<gene>
    <name evidence="1" type="ORF">ABENE_19775</name>
</gene>
<dbReference type="RefSeq" id="WP_018084125.1">
    <property type="nucleotide sequence ID" value="NZ_AQWM01000065.1"/>
</dbReference>
<dbReference type="Proteomes" id="UP000017837">
    <property type="component" value="Unassembled WGS sequence"/>
</dbReference>
<reference evidence="1 2" key="1">
    <citation type="journal article" date="2014" name="Nature">
        <title>Sequential evolution of bacterial morphology by co-option of a developmental regulator.</title>
        <authorList>
            <person name="Jiang C."/>
            <person name="Brown P.J."/>
            <person name="Ducret A."/>
            <person name="Brun Y.V."/>
        </authorList>
    </citation>
    <scope>NUCLEOTIDE SEQUENCE [LARGE SCALE GENOMIC DNA]</scope>
    <source>
        <strain evidence="1 2">DSM 16100</strain>
    </source>
</reference>
<comment type="caution">
    <text evidence="1">The sequence shown here is derived from an EMBL/GenBank/DDBJ whole genome shotgun (WGS) entry which is preliminary data.</text>
</comment>
<organism evidence="1 2">
    <name type="scientific">Asticcacaulis benevestitus DSM 16100 = ATCC BAA-896</name>
    <dbReference type="NCBI Taxonomy" id="1121022"/>
    <lineage>
        <taxon>Bacteria</taxon>
        <taxon>Pseudomonadati</taxon>
        <taxon>Pseudomonadota</taxon>
        <taxon>Alphaproteobacteria</taxon>
        <taxon>Caulobacterales</taxon>
        <taxon>Caulobacteraceae</taxon>
        <taxon>Asticcacaulis</taxon>
    </lineage>
</organism>
<accession>V4P7A2</accession>
<name>V4P7A2_9CAUL</name>